<accession>A0ABY4BRZ8</accession>
<gene>
    <name evidence="2" type="ORF">MTP09_04920</name>
</gene>
<dbReference type="EMBL" id="CP094532">
    <property type="protein sequence ID" value="UOE41977.1"/>
    <property type="molecule type" value="Genomic_DNA"/>
</dbReference>
<dbReference type="Gene3D" id="3.90.180.10">
    <property type="entry name" value="Medium-chain alcohol dehydrogenases, catalytic domain"/>
    <property type="match status" value="1"/>
</dbReference>
<dbReference type="InterPro" id="IPR011032">
    <property type="entry name" value="GroES-like_sf"/>
</dbReference>
<evidence type="ECO:0000313" key="3">
    <source>
        <dbReference type="Proteomes" id="UP000831460"/>
    </source>
</evidence>
<dbReference type="InterPro" id="IPR036291">
    <property type="entry name" value="NAD(P)-bd_dom_sf"/>
</dbReference>
<dbReference type="SUPFAM" id="SSF50129">
    <property type="entry name" value="GroES-like"/>
    <property type="match status" value="1"/>
</dbReference>
<dbReference type="InterPro" id="IPR013149">
    <property type="entry name" value="ADH-like_C"/>
</dbReference>
<dbReference type="InterPro" id="IPR050700">
    <property type="entry name" value="YIM1/Zinc_Alcohol_DH_Fams"/>
</dbReference>
<feature type="domain" description="Enoyl reductase (ER)" evidence="1">
    <location>
        <begin position="5"/>
        <end position="254"/>
    </location>
</feature>
<dbReference type="Proteomes" id="UP000831460">
    <property type="component" value="Chromosome"/>
</dbReference>
<dbReference type="InterPro" id="IPR013154">
    <property type="entry name" value="ADH-like_N"/>
</dbReference>
<dbReference type="SUPFAM" id="SSF51735">
    <property type="entry name" value="NAD(P)-binding Rossmann-fold domains"/>
    <property type="match status" value="1"/>
</dbReference>
<evidence type="ECO:0000313" key="2">
    <source>
        <dbReference type="EMBL" id="UOE41977.1"/>
    </source>
</evidence>
<dbReference type="Pfam" id="PF08240">
    <property type="entry name" value="ADH_N"/>
    <property type="match status" value="1"/>
</dbReference>
<dbReference type="Pfam" id="PF13602">
    <property type="entry name" value="ADH_zinc_N_2"/>
    <property type="match status" value="1"/>
</dbReference>
<organism evidence="2 3">
    <name type="scientific">Chryseobacterium suipulveris</name>
    <dbReference type="NCBI Taxonomy" id="2929800"/>
    <lineage>
        <taxon>Bacteria</taxon>
        <taxon>Pseudomonadati</taxon>
        <taxon>Bacteroidota</taxon>
        <taxon>Flavobacteriia</taxon>
        <taxon>Flavobacteriales</taxon>
        <taxon>Weeksellaceae</taxon>
        <taxon>Chryseobacterium group</taxon>
        <taxon>Chryseobacterium</taxon>
    </lineage>
</organism>
<dbReference type="Pfam" id="PF00107">
    <property type="entry name" value="ADH_zinc_N"/>
    <property type="match status" value="1"/>
</dbReference>
<proteinExistence type="predicted"/>
<dbReference type="Gene3D" id="3.40.50.720">
    <property type="entry name" value="NAD(P)-binding Rossmann-like Domain"/>
    <property type="match status" value="1"/>
</dbReference>
<keyword evidence="3" id="KW-1185">Reference proteome</keyword>
<name>A0ABY4BRZ8_9FLAO</name>
<reference evidence="2 3" key="1">
    <citation type="submission" date="2022-03" db="EMBL/GenBank/DDBJ databases">
        <title>Chryseobacterium sp. isolated from particulate matters in swine house.</title>
        <authorList>
            <person name="Won M."/>
            <person name="Kim S.-J."/>
            <person name="Kwon S.-W."/>
        </authorList>
    </citation>
    <scope>NUCLEOTIDE SEQUENCE [LARGE SCALE GENOMIC DNA]</scope>
    <source>
        <strain evidence="2 3">SC2-2</strain>
    </source>
</reference>
<dbReference type="PANTHER" id="PTHR11695">
    <property type="entry name" value="ALCOHOL DEHYDROGENASE RELATED"/>
    <property type="match status" value="1"/>
</dbReference>
<dbReference type="SMART" id="SM00829">
    <property type="entry name" value="PKS_ER"/>
    <property type="match status" value="1"/>
</dbReference>
<dbReference type="PANTHER" id="PTHR11695:SF648">
    <property type="entry name" value="ZINC-BINDING OXIDOREDUCTASE"/>
    <property type="match status" value="1"/>
</dbReference>
<sequence length="260" mass="28498">MKVGGVLKLVLRFALGFSKPRKPVLGTVVSGIVEEVGDKCSKFKKGDEIFAMTGFRFGAYAEYIALKESSVIALKPENSTFEDAAAIVFGGTSAIYFLEKAEIRNDSVQDVLVYGATGSVGTSAVQVAKYFGKNVTAVCSRTNFDLVKSLGSDEQIDYRDGSLEKLQKKFDIVFDAVGKLDRKTARKLLKEKGIYKTVGGLEVASESVEQLEFLKEMFTTNKLSPVIDQIFTLDEIVAAHRYVDTERKKGNIVVKISNTS</sequence>
<dbReference type="CDD" id="cd08267">
    <property type="entry name" value="MDR1"/>
    <property type="match status" value="1"/>
</dbReference>
<evidence type="ECO:0000259" key="1">
    <source>
        <dbReference type="SMART" id="SM00829"/>
    </source>
</evidence>
<protein>
    <submittedName>
        <fullName evidence="2">NAD(P)-dependent alcohol dehydrogenase</fullName>
    </submittedName>
</protein>
<dbReference type="RefSeq" id="WP_243550909.1">
    <property type="nucleotide sequence ID" value="NZ_CP094532.1"/>
</dbReference>
<dbReference type="InterPro" id="IPR020843">
    <property type="entry name" value="ER"/>
</dbReference>